<keyword evidence="3" id="KW-1185">Reference proteome</keyword>
<dbReference type="Proteomes" id="UP000255165">
    <property type="component" value="Unassembled WGS sequence"/>
</dbReference>
<evidence type="ECO:0000313" key="2">
    <source>
        <dbReference type="EMBL" id="RDK05999.1"/>
    </source>
</evidence>
<dbReference type="PANTHER" id="PTHR24096:SF420">
    <property type="entry name" value="LONG-CHAIN-FATTY-ACID--COA LIGASE-RELATED"/>
    <property type="match status" value="1"/>
</dbReference>
<dbReference type="PANTHER" id="PTHR24096">
    <property type="entry name" value="LONG-CHAIN-FATTY-ACID--COA LIGASE"/>
    <property type="match status" value="1"/>
</dbReference>
<reference evidence="3" key="1">
    <citation type="submission" date="2018-06" db="EMBL/GenBank/DDBJ databases">
        <authorList>
            <person name="Feng T."/>
            <person name="Jeon C.O."/>
        </authorList>
    </citation>
    <scope>NUCLEOTIDE SEQUENCE [LARGE SCALE GENOMIC DNA]</scope>
    <source>
        <strain evidence="3">S23</strain>
    </source>
</reference>
<dbReference type="SUPFAM" id="SSF56801">
    <property type="entry name" value="Acetyl-CoA synthetase-like"/>
    <property type="match status" value="1"/>
</dbReference>
<gene>
    <name evidence="2" type="ORF">DN412_33800</name>
</gene>
<dbReference type="InterPro" id="IPR020845">
    <property type="entry name" value="AMP-binding_CS"/>
</dbReference>
<comment type="caution">
    <text evidence="2">The sequence shown here is derived from an EMBL/GenBank/DDBJ whole genome shotgun (WGS) entry which is preliminary data.</text>
</comment>
<dbReference type="GO" id="GO:0016405">
    <property type="term" value="F:CoA-ligase activity"/>
    <property type="evidence" value="ECO:0007669"/>
    <property type="project" value="TreeGrafter"/>
</dbReference>
<dbReference type="InterPro" id="IPR000873">
    <property type="entry name" value="AMP-dep_synth/lig_dom"/>
</dbReference>
<dbReference type="EMBL" id="QKWJ01000075">
    <property type="protein sequence ID" value="RDK05999.1"/>
    <property type="molecule type" value="Genomic_DNA"/>
</dbReference>
<feature type="domain" description="AMP-dependent synthetase/ligase" evidence="1">
    <location>
        <begin position="50"/>
        <end position="433"/>
    </location>
</feature>
<accession>A0A370NK66</accession>
<dbReference type="PROSITE" id="PS00455">
    <property type="entry name" value="AMP_BINDING"/>
    <property type="match status" value="1"/>
</dbReference>
<evidence type="ECO:0000313" key="3">
    <source>
        <dbReference type="Proteomes" id="UP000255165"/>
    </source>
</evidence>
<dbReference type="Pfam" id="PF00501">
    <property type="entry name" value="AMP-binding"/>
    <property type="match status" value="1"/>
</dbReference>
<dbReference type="Gene3D" id="3.40.50.12780">
    <property type="entry name" value="N-terminal domain of ligase-like"/>
    <property type="match status" value="1"/>
</dbReference>
<proteinExistence type="predicted"/>
<evidence type="ECO:0000259" key="1">
    <source>
        <dbReference type="Pfam" id="PF00501"/>
    </source>
</evidence>
<organism evidence="2 3">
    <name type="scientific">Cupriavidus lacunae</name>
    <dbReference type="NCBI Taxonomy" id="2666307"/>
    <lineage>
        <taxon>Bacteria</taxon>
        <taxon>Pseudomonadati</taxon>
        <taxon>Pseudomonadota</taxon>
        <taxon>Betaproteobacteria</taxon>
        <taxon>Burkholderiales</taxon>
        <taxon>Burkholderiaceae</taxon>
        <taxon>Cupriavidus</taxon>
    </lineage>
</organism>
<name>A0A370NK66_9BURK</name>
<dbReference type="InterPro" id="IPR042099">
    <property type="entry name" value="ANL_N_sf"/>
</dbReference>
<sequence>MTIDLKQYPFRNVPFLPRDIDLQRRPDGSLIVRSRIPLAPGVPHIPSLLHRNARQRPERPWLVQRRGAAAEWQPLTYGDGLAQVQSATQFLLDLDRPGRTVMVLSENALEHAVLELAAMQAGMPYAPVTTAYSLLSQDHEKLRAMAGLLEPAVIFAQNGTRYEKALRAIAGDAVLVCVDYPIDHPKLATWTQVARTRVTSAVQASIDAITPDTVAKYQFTSGSTGTPKAVIVTQRMLTASLAMTTQMIRWDDGNTPETVLLDWLPWSHVAGGHSVFNCVLDECGTLYIDDGRPTPAEFPRTLRNLRAISPSRFSGMPVAYAMLAEALQKDDVLGASLFRHLHRLTYSGARLPDAVHDAIQRQAVRHTGCRIPFVSAYGSTETSAAVTYVHWPAERTGLIGLPHPGVELKLIPLGADARYEIRVRSPAVTPGYLKQPELTRETFDEDGFIRMGDAASFVEAGRPDEGLTFAGRVAEEFKLQSGVFVRVSSLRVDCLSAAAPLLSDLVITGADREYVGALAWLNLAACQDFVQRTGLCFADFVADPTLRAALKAAFAAHNARQPGSSTRIRRVWLLEKPASLDLGETNDKGYINQRKVLEQRSDAVHALYTEMDHPNLLCID</sequence>
<protein>
    <submittedName>
        <fullName evidence="2">AMP-dependent synthetase</fullName>
    </submittedName>
</protein>
<dbReference type="RefSeq" id="WP_115215570.1">
    <property type="nucleotide sequence ID" value="NZ_QKWJ01000075.1"/>
</dbReference>
<dbReference type="AlphaFoldDB" id="A0A370NK66"/>